<name>A0A5S9X2M0_ARATH</name>
<gene>
    <name evidence="2" type="ORF">AN1_LOCUS9449</name>
    <name evidence="1" type="ORF">C24_LOCUS9300</name>
</gene>
<dbReference type="OrthoDB" id="10281949at2759"/>
<dbReference type="Proteomes" id="UP000434276">
    <property type="component" value="Unassembled WGS sequence"/>
</dbReference>
<sequence>MHLLNILNDTFDSIRSSTEPSSIILCLIPRGLICATDGRESTWVKGVTSSTTVLLIGHIRTFFKEKLHIQAKFRSHFGWNPCIPRFMFLTFYLHIPIN</sequence>
<dbReference type="Proteomes" id="UP000426265">
    <property type="component" value="Unassembled WGS sequence"/>
</dbReference>
<evidence type="ECO:0000313" key="2">
    <source>
        <dbReference type="EMBL" id="VYS53991.1"/>
    </source>
</evidence>
<evidence type="ECO:0000313" key="1">
    <source>
        <dbReference type="EMBL" id="CAA0373568.1"/>
    </source>
</evidence>
<dbReference type="EMBL" id="CACRSJ010000105">
    <property type="protein sequence ID" value="VYS53991.1"/>
    <property type="molecule type" value="Genomic_DNA"/>
</dbReference>
<dbReference type="EMBL" id="CACSHJ010000088">
    <property type="protein sequence ID" value="CAA0373568.1"/>
    <property type="molecule type" value="Genomic_DNA"/>
</dbReference>
<dbReference type="AlphaFoldDB" id="A0A5S9X2M0"/>
<reference evidence="1 4" key="1">
    <citation type="submission" date="2019-12" db="EMBL/GenBank/DDBJ databases">
        <authorList>
            <person name="Jiao W.-B."/>
            <person name="Schneeberger K."/>
        </authorList>
    </citation>
    <scope>NUCLEOTIDE SEQUENCE [LARGE SCALE GENOMIC DNA]</scope>
    <source>
        <strain evidence="3">cv. An-1</strain>
        <strain evidence="4">cv. C24</strain>
    </source>
</reference>
<accession>A0A5S9X2M0</accession>
<organism evidence="1 4">
    <name type="scientific">Arabidopsis thaliana</name>
    <name type="common">Mouse-ear cress</name>
    <dbReference type="NCBI Taxonomy" id="3702"/>
    <lineage>
        <taxon>Eukaryota</taxon>
        <taxon>Viridiplantae</taxon>
        <taxon>Streptophyta</taxon>
        <taxon>Embryophyta</taxon>
        <taxon>Tracheophyta</taxon>
        <taxon>Spermatophyta</taxon>
        <taxon>Magnoliopsida</taxon>
        <taxon>eudicotyledons</taxon>
        <taxon>Gunneridae</taxon>
        <taxon>Pentapetalae</taxon>
        <taxon>rosids</taxon>
        <taxon>malvids</taxon>
        <taxon>Brassicales</taxon>
        <taxon>Brassicaceae</taxon>
        <taxon>Camelineae</taxon>
        <taxon>Arabidopsis</taxon>
    </lineage>
</organism>
<protein>
    <submittedName>
        <fullName evidence="1">Uncharacterized protein</fullName>
    </submittedName>
</protein>
<evidence type="ECO:0000313" key="4">
    <source>
        <dbReference type="Proteomes" id="UP000434276"/>
    </source>
</evidence>
<accession>A0A654F878</accession>
<proteinExistence type="predicted"/>
<evidence type="ECO:0000313" key="3">
    <source>
        <dbReference type="Proteomes" id="UP000426265"/>
    </source>
</evidence>
<dbReference type="ExpressionAtlas" id="A0A5S9X2M0">
    <property type="expression patterns" value="baseline and differential"/>
</dbReference>